<dbReference type="PANTHER" id="PTHR40788:SF1">
    <property type="entry name" value="IPA PROTEIN"/>
    <property type="match status" value="1"/>
</dbReference>
<feature type="compositionally biased region" description="Basic and acidic residues" evidence="1">
    <location>
        <begin position="362"/>
        <end position="372"/>
    </location>
</feature>
<gene>
    <name evidence="2" type="ORF">CBER1_09391</name>
</gene>
<organism evidence="2 3">
    <name type="scientific">Cercospora berteroae</name>
    <dbReference type="NCBI Taxonomy" id="357750"/>
    <lineage>
        <taxon>Eukaryota</taxon>
        <taxon>Fungi</taxon>
        <taxon>Dikarya</taxon>
        <taxon>Ascomycota</taxon>
        <taxon>Pezizomycotina</taxon>
        <taxon>Dothideomycetes</taxon>
        <taxon>Dothideomycetidae</taxon>
        <taxon>Mycosphaerellales</taxon>
        <taxon>Mycosphaerellaceae</taxon>
        <taxon>Cercospora</taxon>
    </lineage>
</organism>
<evidence type="ECO:0000256" key="1">
    <source>
        <dbReference type="SAM" id="MobiDB-lite"/>
    </source>
</evidence>
<keyword evidence="3" id="KW-1185">Reference proteome</keyword>
<dbReference type="Proteomes" id="UP000237631">
    <property type="component" value="Unassembled WGS sequence"/>
</dbReference>
<evidence type="ECO:0000313" key="2">
    <source>
        <dbReference type="EMBL" id="PPJ56208.1"/>
    </source>
</evidence>
<accession>A0A2S6C903</accession>
<dbReference type="EMBL" id="PNEN01000522">
    <property type="protein sequence ID" value="PPJ56208.1"/>
    <property type="molecule type" value="Genomic_DNA"/>
</dbReference>
<dbReference type="OrthoDB" id="3649945at2759"/>
<proteinExistence type="predicted"/>
<comment type="caution">
    <text evidence="2">The sequence shown here is derived from an EMBL/GenBank/DDBJ whole genome shotgun (WGS) entry which is preliminary data.</text>
</comment>
<feature type="region of interest" description="Disordered" evidence="1">
    <location>
        <begin position="362"/>
        <end position="392"/>
    </location>
</feature>
<name>A0A2S6C903_9PEZI</name>
<dbReference type="STRING" id="357750.A0A2S6C903"/>
<reference evidence="3" key="1">
    <citation type="journal article" date="2017" name="bioRxiv">
        <title>Conservation of a gene cluster reveals novel cercosporin biosynthetic mechanisms and extends production to the genus Colletotrichum.</title>
        <authorList>
            <person name="de Jonge R."/>
            <person name="Ebert M.K."/>
            <person name="Huitt-Roehl C.R."/>
            <person name="Pal P."/>
            <person name="Suttle J.C."/>
            <person name="Spanner R.E."/>
            <person name="Neubauer J.D."/>
            <person name="Jurick W.M.II."/>
            <person name="Stott K.A."/>
            <person name="Secor G.A."/>
            <person name="Thomma B.P.H.J."/>
            <person name="Van de Peer Y."/>
            <person name="Townsend C.A."/>
            <person name="Bolton M.D."/>
        </authorList>
    </citation>
    <scope>NUCLEOTIDE SEQUENCE [LARGE SCALE GENOMIC DNA]</scope>
    <source>
        <strain evidence="3">CBS538.71</strain>
    </source>
</reference>
<dbReference type="AlphaFoldDB" id="A0A2S6C903"/>
<dbReference type="PANTHER" id="PTHR40788">
    <property type="entry name" value="CLR5 DOMAIN-CONTAINING PROTEIN-RELATED"/>
    <property type="match status" value="1"/>
</dbReference>
<evidence type="ECO:0000313" key="3">
    <source>
        <dbReference type="Proteomes" id="UP000237631"/>
    </source>
</evidence>
<sequence length="516" mass="57573">MAAHDRTTHPALQDPVLANATDLANAMRAIATLPLAIWEGFDRLLLEGVAALQILEALNAPIKAGKALPEQAEVALAGFERALLEEFEEQSAHIMTIILCSNTFRQYYTGTQHGMTIINTLGKGISEKDPLFYHLCEMSRYNERLKYPAAYHLGMIEHIVESSKAQADRVDRLLLSALSGLVAINGVLTTIRLHRPRNQSFEQLNSSLSVQHSDVRRDYLALSKMAQAMDHHLLYGALEDFLCLPPLPRSLNKSYLQIFDKSHKAMQRFWQAVHDRWSHGSWGTAVKGVCGALGFATVKNSEVISFSTTAAYLEGVAIERRALVDAIDAQGNKAAAAQAEAAAKVNRTNVLPQEVWGRETAETFRPLAEKSKSKTRPSHPARIASDQDGREVTESTEAVKRLAVLRIEVNKASYDIFQQMYGNKIENQSDTKWEDFTAAMKGAGFSAIPSGGSVFTFKSARRDLNFHRPHPDPSIDPIMLRIMGRRLNKWFEFDKDTFVEREKVEASKEQSLGQLR</sequence>
<protein>
    <submittedName>
        <fullName evidence="2">Uncharacterized protein</fullName>
    </submittedName>
</protein>